<evidence type="ECO:0000256" key="1">
    <source>
        <dbReference type="ARBA" id="ARBA00022630"/>
    </source>
</evidence>
<keyword evidence="2" id="KW-0274">FAD</keyword>
<evidence type="ECO:0000256" key="2">
    <source>
        <dbReference type="ARBA" id="ARBA00022827"/>
    </source>
</evidence>
<accession>A0A7S3P6V6</accession>
<dbReference type="PANTHER" id="PTHR46720">
    <property type="entry name" value="HYDROXYLASE, PUTATIVE (AFU_ORTHOLOGUE AFUA_3G01460)-RELATED"/>
    <property type="match status" value="1"/>
</dbReference>
<dbReference type="InterPro" id="IPR002938">
    <property type="entry name" value="FAD-bd"/>
</dbReference>
<dbReference type="Gene3D" id="3.50.50.60">
    <property type="entry name" value="FAD/NAD(P)-binding domain"/>
    <property type="match status" value="1"/>
</dbReference>
<dbReference type="InterPro" id="IPR051104">
    <property type="entry name" value="FAD_monoxygenase"/>
</dbReference>
<sequence length="518" mass="56854">MKNLGYSRVALLLALSSMAFMETVALSAPASSKRLKKRVAIIGTGIGGLSVAHALVNSPSLQEEYASLDFQVSMFEARPKLDTKAGAGVQLNGGLVALGRINKKVQRAVIDAGLPLSSIQSRSKPWGSNAKKPFEELLQIDLRKIGEMSNHLIQDDRELLWSAIMRGCLQETLWNTLPRATQRRVKFNKVLTNMHVQAEDGSVICEFSDGTTEGPFDVVVGCDGVKSACKEYIETGKISKDPMNRQGRAAPLYSGIRIQYAVDESWFPTTTTTKSEGALTQYFGDGANVLVGAYGNGPGRPNSKIAFYVSLDKDYSGPFRKKQAAGKSAKADENVNWREEERRYRDLAQRSITSGMQEYGIPSGEVDPIVKAADRFFEVGVYFHNPFSLAGWSKKVAGKDSAVVALCGDAAHTIPPFLGQGSNQAIQDAYCLARKLYEYNANVVQGVEGPSLDKLLKDYERTRWLHNFIILMNTCFLGYLETGGENGFYAKFRDMFYKTTGLIGIAQRVLLTAADPVM</sequence>
<keyword evidence="1" id="KW-0285">Flavoprotein</keyword>
<feature type="signal peptide" evidence="4">
    <location>
        <begin position="1"/>
        <end position="25"/>
    </location>
</feature>
<dbReference type="PANTHER" id="PTHR46720:SF3">
    <property type="entry name" value="FAD-BINDING DOMAIN-CONTAINING PROTEIN-RELATED"/>
    <property type="match status" value="1"/>
</dbReference>
<dbReference type="Pfam" id="PF01494">
    <property type="entry name" value="FAD_binding_3"/>
    <property type="match status" value="1"/>
</dbReference>
<evidence type="ECO:0000259" key="5">
    <source>
        <dbReference type="Pfam" id="PF01494"/>
    </source>
</evidence>
<dbReference type="GO" id="GO:0044550">
    <property type="term" value="P:secondary metabolite biosynthetic process"/>
    <property type="evidence" value="ECO:0007669"/>
    <property type="project" value="TreeGrafter"/>
</dbReference>
<name>A0A7S3P6V6_9STRA</name>
<dbReference type="GO" id="GO:0016491">
    <property type="term" value="F:oxidoreductase activity"/>
    <property type="evidence" value="ECO:0007669"/>
    <property type="project" value="UniProtKB-KW"/>
</dbReference>
<evidence type="ECO:0000256" key="4">
    <source>
        <dbReference type="SAM" id="SignalP"/>
    </source>
</evidence>
<organism evidence="6">
    <name type="scientific">Amphora coffeiformis</name>
    <dbReference type="NCBI Taxonomy" id="265554"/>
    <lineage>
        <taxon>Eukaryota</taxon>
        <taxon>Sar</taxon>
        <taxon>Stramenopiles</taxon>
        <taxon>Ochrophyta</taxon>
        <taxon>Bacillariophyta</taxon>
        <taxon>Bacillariophyceae</taxon>
        <taxon>Bacillariophycidae</taxon>
        <taxon>Thalassiophysales</taxon>
        <taxon>Catenulaceae</taxon>
        <taxon>Amphora</taxon>
    </lineage>
</organism>
<gene>
    <name evidence="6" type="ORF">ACOF00016_LOCUS6800</name>
</gene>
<dbReference type="AlphaFoldDB" id="A0A7S3P6V6"/>
<feature type="domain" description="FAD-binding" evidence="5">
    <location>
        <begin position="404"/>
        <end position="463"/>
    </location>
</feature>
<dbReference type="SUPFAM" id="SSF51905">
    <property type="entry name" value="FAD/NAD(P)-binding domain"/>
    <property type="match status" value="1"/>
</dbReference>
<proteinExistence type="predicted"/>
<dbReference type="GO" id="GO:0071949">
    <property type="term" value="F:FAD binding"/>
    <property type="evidence" value="ECO:0007669"/>
    <property type="project" value="InterPro"/>
</dbReference>
<dbReference type="EMBL" id="HBIM01008012">
    <property type="protein sequence ID" value="CAE0409114.1"/>
    <property type="molecule type" value="Transcribed_RNA"/>
</dbReference>
<dbReference type="PRINTS" id="PR00420">
    <property type="entry name" value="RNGMNOXGNASE"/>
</dbReference>
<feature type="chain" id="PRO_5030867352" description="FAD-binding domain-containing protein" evidence="4">
    <location>
        <begin position="26"/>
        <end position="518"/>
    </location>
</feature>
<evidence type="ECO:0000313" key="6">
    <source>
        <dbReference type="EMBL" id="CAE0409114.1"/>
    </source>
</evidence>
<keyword evidence="4" id="KW-0732">Signal</keyword>
<reference evidence="6" key="1">
    <citation type="submission" date="2021-01" db="EMBL/GenBank/DDBJ databases">
        <authorList>
            <person name="Corre E."/>
            <person name="Pelletier E."/>
            <person name="Niang G."/>
            <person name="Scheremetjew M."/>
            <person name="Finn R."/>
            <person name="Kale V."/>
            <person name="Holt S."/>
            <person name="Cochrane G."/>
            <person name="Meng A."/>
            <person name="Brown T."/>
            <person name="Cohen L."/>
        </authorList>
    </citation>
    <scope>NUCLEOTIDE SEQUENCE</scope>
    <source>
        <strain evidence="6">CCMP127</strain>
    </source>
</reference>
<protein>
    <recommendedName>
        <fullName evidence="5">FAD-binding domain-containing protein</fullName>
    </recommendedName>
</protein>
<keyword evidence="3" id="KW-0560">Oxidoreductase</keyword>
<dbReference type="InterPro" id="IPR036188">
    <property type="entry name" value="FAD/NAD-bd_sf"/>
</dbReference>
<evidence type="ECO:0000256" key="3">
    <source>
        <dbReference type="ARBA" id="ARBA00023002"/>
    </source>
</evidence>